<evidence type="ECO:0000313" key="4">
    <source>
        <dbReference type="EMBL" id="PRQ08986.1"/>
    </source>
</evidence>
<evidence type="ECO:0000256" key="3">
    <source>
        <dbReference type="SAM" id="SignalP"/>
    </source>
</evidence>
<gene>
    <name evidence="4" type="ORF">ENSA7_12570</name>
</gene>
<dbReference type="EMBL" id="PVNL01000031">
    <property type="protein sequence ID" value="PRQ08986.1"/>
    <property type="molecule type" value="Genomic_DNA"/>
</dbReference>
<dbReference type="OrthoDB" id="9833471at2"/>
<feature type="transmembrane region" description="Helical" evidence="2">
    <location>
        <begin position="229"/>
        <end position="251"/>
    </location>
</feature>
<dbReference type="RefSeq" id="WP_146157400.1">
    <property type="nucleotide sequence ID" value="NZ_PVNL01000031.1"/>
</dbReference>
<evidence type="ECO:0000256" key="2">
    <source>
        <dbReference type="SAM" id="Phobius"/>
    </source>
</evidence>
<feature type="region of interest" description="Disordered" evidence="1">
    <location>
        <begin position="36"/>
        <end position="94"/>
    </location>
</feature>
<comment type="caution">
    <text evidence="4">The sequence shown here is derived from an EMBL/GenBank/DDBJ whole genome shotgun (WGS) entry which is preliminary data.</text>
</comment>
<keyword evidence="2" id="KW-0812">Transmembrane</keyword>
<name>A0A2S9YV75_9BACT</name>
<evidence type="ECO:0000256" key="1">
    <source>
        <dbReference type="SAM" id="MobiDB-lite"/>
    </source>
</evidence>
<feature type="signal peptide" evidence="3">
    <location>
        <begin position="1"/>
        <end position="25"/>
    </location>
</feature>
<feature type="chain" id="PRO_5015599038" evidence="3">
    <location>
        <begin position="26"/>
        <end position="265"/>
    </location>
</feature>
<proteinExistence type="predicted"/>
<feature type="compositionally biased region" description="Acidic residues" evidence="1">
    <location>
        <begin position="41"/>
        <end position="50"/>
    </location>
</feature>
<sequence length="265" mass="27473">MSRCITAATLSLAISLVGPATYARAAPAVAEIAEGPALPGVEDEPGEDPLPDVGPAETDPEREPQPAGGSGVGAGPDAAPEVEPAAPVEPPPPTMQQSVVVRVAVGLSSELDGSKTEKTLLDQLERSVGASPQPSSDVRRLRVGSASPQEICREGRDDLVITIGYVPDREQPVLFTRDCLIEEELGIRSSAAVTDPDLLGVLWSEHNDRIASGARERRRVRVSPKVRTGLIAGAAVAVIGVAVGLLIAGAVRKDTVVLVITPMSN</sequence>
<evidence type="ECO:0000313" key="5">
    <source>
        <dbReference type="Proteomes" id="UP000238823"/>
    </source>
</evidence>
<keyword evidence="2" id="KW-1133">Transmembrane helix</keyword>
<organism evidence="4 5">
    <name type="scientific">Enhygromyxa salina</name>
    <dbReference type="NCBI Taxonomy" id="215803"/>
    <lineage>
        <taxon>Bacteria</taxon>
        <taxon>Pseudomonadati</taxon>
        <taxon>Myxococcota</taxon>
        <taxon>Polyangia</taxon>
        <taxon>Nannocystales</taxon>
        <taxon>Nannocystaceae</taxon>
        <taxon>Enhygromyxa</taxon>
    </lineage>
</organism>
<dbReference type="AlphaFoldDB" id="A0A2S9YV75"/>
<dbReference type="Proteomes" id="UP000238823">
    <property type="component" value="Unassembled WGS sequence"/>
</dbReference>
<protein>
    <submittedName>
        <fullName evidence="4">Uncharacterized protein</fullName>
    </submittedName>
</protein>
<keyword evidence="2" id="KW-0472">Membrane</keyword>
<keyword evidence="3" id="KW-0732">Signal</keyword>
<reference evidence="4 5" key="1">
    <citation type="submission" date="2018-03" db="EMBL/GenBank/DDBJ databases">
        <title>Draft Genome Sequences of the Obligatory Marine Myxobacteria Enhygromyxa salina SWB007.</title>
        <authorList>
            <person name="Poehlein A."/>
            <person name="Moghaddam J.A."/>
            <person name="Harms H."/>
            <person name="Alanjari M."/>
            <person name="Koenig G.M."/>
            <person name="Daniel R."/>
            <person name="Schaeberle T.F."/>
        </authorList>
    </citation>
    <scope>NUCLEOTIDE SEQUENCE [LARGE SCALE GENOMIC DNA]</scope>
    <source>
        <strain evidence="4 5">SWB007</strain>
    </source>
</reference>
<accession>A0A2S9YV75</accession>